<dbReference type="EMBL" id="OZ019898">
    <property type="protein sequence ID" value="CAK9229630.1"/>
    <property type="molecule type" value="Genomic_DNA"/>
</dbReference>
<feature type="region of interest" description="Disordered" evidence="1">
    <location>
        <begin position="42"/>
        <end position="74"/>
    </location>
</feature>
<evidence type="ECO:0000313" key="3">
    <source>
        <dbReference type="Proteomes" id="UP001497512"/>
    </source>
</evidence>
<evidence type="ECO:0000313" key="2">
    <source>
        <dbReference type="EMBL" id="CAK9229630.1"/>
    </source>
</evidence>
<keyword evidence="3" id="KW-1185">Reference proteome</keyword>
<accession>A0ABP0UVF2</accession>
<sequence>MGIHRWSCSALITPPQGALKSGGDLLEAVNDGPVVVGPLGDACENDGPLAEEEEEDDDDWVRRQPSWRPQMATS</sequence>
<organism evidence="2 3">
    <name type="scientific">Sphagnum troendelagicum</name>
    <dbReference type="NCBI Taxonomy" id="128251"/>
    <lineage>
        <taxon>Eukaryota</taxon>
        <taxon>Viridiplantae</taxon>
        <taxon>Streptophyta</taxon>
        <taxon>Embryophyta</taxon>
        <taxon>Bryophyta</taxon>
        <taxon>Sphagnophytina</taxon>
        <taxon>Sphagnopsida</taxon>
        <taxon>Sphagnales</taxon>
        <taxon>Sphagnaceae</taxon>
        <taxon>Sphagnum</taxon>
    </lineage>
</organism>
<gene>
    <name evidence="2" type="ORF">CSSPTR1EN2_LOCUS19829</name>
</gene>
<protein>
    <submittedName>
        <fullName evidence="2">Uncharacterized protein</fullName>
    </submittedName>
</protein>
<name>A0ABP0UVF2_9BRYO</name>
<proteinExistence type="predicted"/>
<reference evidence="2" key="1">
    <citation type="submission" date="2024-02" db="EMBL/GenBank/DDBJ databases">
        <authorList>
            <consortium name="ELIXIR-Norway"/>
            <consortium name="Elixir Norway"/>
        </authorList>
    </citation>
    <scope>NUCLEOTIDE SEQUENCE</scope>
</reference>
<evidence type="ECO:0000256" key="1">
    <source>
        <dbReference type="SAM" id="MobiDB-lite"/>
    </source>
</evidence>
<feature type="compositionally biased region" description="Acidic residues" evidence="1">
    <location>
        <begin position="49"/>
        <end position="59"/>
    </location>
</feature>
<dbReference type="Proteomes" id="UP001497512">
    <property type="component" value="Chromosome 6"/>
</dbReference>